<organism evidence="8 9">
    <name type="scientific">Calycina marina</name>
    <dbReference type="NCBI Taxonomy" id="1763456"/>
    <lineage>
        <taxon>Eukaryota</taxon>
        <taxon>Fungi</taxon>
        <taxon>Dikarya</taxon>
        <taxon>Ascomycota</taxon>
        <taxon>Pezizomycotina</taxon>
        <taxon>Leotiomycetes</taxon>
        <taxon>Helotiales</taxon>
        <taxon>Pezizellaceae</taxon>
        <taxon>Calycina</taxon>
    </lineage>
</organism>
<keyword evidence="3 6" id="KW-1133">Transmembrane helix</keyword>
<evidence type="ECO:0000313" key="9">
    <source>
        <dbReference type="Proteomes" id="UP000887226"/>
    </source>
</evidence>
<dbReference type="Pfam" id="PF20684">
    <property type="entry name" value="Fung_rhodopsin"/>
    <property type="match status" value="1"/>
</dbReference>
<evidence type="ECO:0000313" key="8">
    <source>
        <dbReference type="EMBL" id="KAG9243770.1"/>
    </source>
</evidence>
<protein>
    <recommendedName>
        <fullName evidence="7">Rhodopsin domain-containing protein</fullName>
    </recommendedName>
</protein>
<comment type="caution">
    <text evidence="8">The sequence shown here is derived from an EMBL/GenBank/DDBJ whole genome shotgun (WGS) entry which is preliminary data.</text>
</comment>
<feature type="transmembrane region" description="Helical" evidence="6">
    <location>
        <begin position="123"/>
        <end position="147"/>
    </location>
</feature>
<dbReference type="AlphaFoldDB" id="A0A9P7Z2R2"/>
<evidence type="ECO:0000256" key="2">
    <source>
        <dbReference type="ARBA" id="ARBA00022692"/>
    </source>
</evidence>
<feature type="transmembrane region" description="Helical" evidence="6">
    <location>
        <begin position="12"/>
        <end position="34"/>
    </location>
</feature>
<feature type="transmembrane region" description="Helical" evidence="6">
    <location>
        <begin position="167"/>
        <end position="189"/>
    </location>
</feature>
<comment type="similarity">
    <text evidence="5">Belongs to the SAT4 family.</text>
</comment>
<evidence type="ECO:0000256" key="3">
    <source>
        <dbReference type="ARBA" id="ARBA00022989"/>
    </source>
</evidence>
<keyword evidence="2 6" id="KW-0812">Transmembrane</keyword>
<dbReference type="Proteomes" id="UP000887226">
    <property type="component" value="Unassembled WGS sequence"/>
</dbReference>
<dbReference type="PANTHER" id="PTHR33048:SF55">
    <property type="entry name" value="INTEGRAL MEMBRANE PROTEIN"/>
    <property type="match status" value="1"/>
</dbReference>
<sequence length="354" mass="39781">MVDTSDLNHSNYERIACITFCCICPFFVALRLYARISKNQLGLDDGATVLACLFALANNIQTLVAIEFGWGRHEVNLNDHQIMICLLLHWTFQITYKISVALNKISILLLYHRIMSQRIYRICTYILLSLVGLFAFTTSIAGVFQCIPIQKAWYKSVEGSCYNLEAAWYSNAVFSIVTDIFIIALPTYMVYNLQRDRREKVMLYAMFGMGIFVTFTSIMRFTALKSANSTDPTFDVDSGFWSVIEINVGVICICLPPLRSLLSQFVPFLIGSRHVVAGSGSGYPYVGGKGDASRAGEVPGRSRIAGHHEILDSKEELVFEDPKGGITKSTHITVSETRIENSDDIEMGHWKRDM</sequence>
<evidence type="ECO:0000256" key="6">
    <source>
        <dbReference type="SAM" id="Phobius"/>
    </source>
</evidence>
<dbReference type="InterPro" id="IPR049326">
    <property type="entry name" value="Rhodopsin_dom_fungi"/>
</dbReference>
<dbReference type="OrthoDB" id="5401779at2759"/>
<feature type="domain" description="Rhodopsin" evidence="7">
    <location>
        <begin position="30"/>
        <end position="263"/>
    </location>
</feature>
<feature type="transmembrane region" description="Helical" evidence="6">
    <location>
        <begin position="46"/>
        <end position="70"/>
    </location>
</feature>
<dbReference type="InterPro" id="IPR052337">
    <property type="entry name" value="SAT4-like"/>
</dbReference>
<gene>
    <name evidence="8" type="ORF">BJ878DRAFT_104747</name>
</gene>
<evidence type="ECO:0000256" key="5">
    <source>
        <dbReference type="ARBA" id="ARBA00038359"/>
    </source>
</evidence>
<dbReference type="PANTHER" id="PTHR33048">
    <property type="entry name" value="PTH11-LIKE INTEGRAL MEMBRANE PROTEIN (AFU_ORTHOLOGUE AFUA_5G11245)"/>
    <property type="match status" value="1"/>
</dbReference>
<feature type="transmembrane region" description="Helical" evidence="6">
    <location>
        <begin position="90"/>
        <end position="111"/>
    </location>
</feature>
<keyword evidence="9" id="KW-1185">Reference proteome</keyword>
<keyword evidence="4 6" id="KW-0472">Membrane</keyword>
<dbReference type="EMBL" id="MU253953">
    <property type="protein sequence ID" value="KAG9243770.1"/>
    <property type="molecule type" value="Genomic_DNA"/>
</dbReference>
<dbReference type="GO" id="GO:0016020">
    <property type="term" value="C:membrane"/>
    <property type="evidence" value="ECO:0007669"/>
    <property type="project" value="UniProtKB-SubCell"/>
</dbReference>
<feature type="transmembrane region" description="Helical" evidence="6">
    <location>
        <begin position="239"/>
        <end position="258"/>
    </location>
</feature>
<feature type="transmembrane region" description="Helical" evidence="6">
    <location>
        <begin position="201"/>
        <end position="219"/>
    </location>
</feature>
<evidence type="ECO:0000259" key="7">
    <source>
        <dbReference type="Pfam" id="PF20684"/>
    </source>
</evidence>
<evidence type="ECO:0000256" key="1">
    <source>
        <dbReference type="ARBA" id="ARBA00004141"/>
    </source>
</evidence>
<evidence type="ECO:0000256" key="4">
    <source>
        <dbReference type="ARBA" id="ARBA00023136"/>
    </source>
</evidence>
<reference evidence="8" key="1">
    <citation type="journal article" date="2021" name="IMA Fungus">
        <title>Genomic characterization of three marine fungi, including Emericellopsis atlantica sp. nov. with signatures of a generalist lifestyle and marine biomass degradation.</title>
        <authorList>
            <person name="Hagestad O.C."/>
            <person name="Hou L."/>
            <person name="Andersen J.H."/>
            <person name="Hansen E.H."/>
            <person name="Altermark B."/>
            <person name="Li C."/>
            <person name="Kuhnert E."/>
            <person name="Cox R.J."/>
            <person name="Crous P.W."/>
            <person name="Spatafora J.W."/>
            <person name="Lail K."/>
            <person name="Amirebrahimi M."/>
            <person name="Lipzen A."/>
            <person name="Pangilinan J."/>
            <person name="Andreopoulos W."/>
            <person name="Hayes R.D."/>
            <person name="Ng V."/>
            <person name="Grigoriev I.V."/>
            <person name="Jackson S.A."/>
            <person name="Sutton T.D.S."/>
            <person name="Dobson A.D.W."/>
            <person name="Rama T."/>
        </authorList>
    </citation>
    <scope>NUCLEOTIDE SEQUENCE</scope>
    <source>
        <strain evidence="8">TRa3180A</strain>
    </source>
</reference>
<name>A0A9P7Z2R2_9HELO</name>
<proteinExistence type="inferred from homology"/>
<comment type="subcellular location">
    <subcellularLocation>
        <location evidence="1">Membrane</location>
        <topology evidence="1">Multi-pass membrane protein</topology>
    </subcellularLocation>
</comment>
<accession>A0A9P7Z2R2</accession>